<dbReference type="InterPro" id="IPR036388">
    <property type="entry name" value="WH-like_DNA-bd_sf"/>
</dbReference>
<feature type="domain" description="PRD" evidence="8">
    <location>
        <begin position="326"/>
        <end position="436"/>
    </location>
</feature>
<dbReference type="PROSITE" id="PS51099">
    <property type="entry name" value="PTS_EIIB_TYPE_2"/>
    <property type="match status" value="1"/>
</dbReference>
<dbReference type="InterPro" id="IPR036390">
    <property type="entry name" value="WH_DNA-bd_sf"/>
</dbReference>
<name>A0AAJ0LF06_LATCU</name>
<dbReference type="GO" id="GO:0009401">
    <property type="term" value="P:phosphoenolpyruvate-dependent sugar phosphotransferase system"/>
    <property type="evidence" value="ECO:0007669"/>
    <property type="project" value="InterPro"/>
</dbReference>
<evidence type="ECO:0000256" key="1">
    <source>
        <dbReference type="ARBA" id="ARBA00022679"/>
    </source>
</evidence>
<evidence type="ECO:0000313" key="9">
    <source>
        <dbReference type="EMBL" id="KRK92619.1"/>
    </source>
</evidence>
<comment type="caution">
    <text evidence="9">The sequence shown here is derived from an EMBL/GenBank/DDBJ whole genome shotgun (WGS) entry which is preliminary data.</text>
</comment>
<feature type="domain" description="PTS EIIA type-2" evidence="6">
    <location>
        <begin position="537"/>
        <end position="673"/>
    </location>
</feature>
<dbReference type="InterPro" id="IPR016152">
    <property type="entry name" value="PTrfase/Anion_transptr"/>
</dbReference>
<dbReference type="PANTHER" id="PTHR30185">
    <property type="entry name" value="CRYPTIC BETA-GLUCOSIDE BGL OPERON ANTITERMINATOR"/>
    <property type="match status" value="1"/>
</dbReference>
<dbReference type="InterPro" id="IPR050661">
    <property type="entry name" value="BglG_antiterminators"/>
</dbReference>
<dbReference type="Gene3D" id="3.40.50.2300">
    <property type="match status" value="1"/>
</dbReference>
<keyword evidence="2" id="KW-0677">Repeat</keyword>
<dbReference type="InterPro" id="IPR036095">
    <property type="entry name" value="PTS_EIIB-like_sf"/>
</dbReference>
<dbReference type="Pfam" id="PF00874">
    <property type="entry name" value="PRD"/>
    <property type="match status" value="2"/>
</dbReference>
<dbReference type="Gene3D" id="1.10.10.10">
    <property type="entry name" value="Winged helix-like DNA-binding domain superfamily/Winged helix DNA-binding domain"/>
    <property type="match status" value="2"/>
</dbReference>
<feature type="domain" description="PTS EIIB type-2" evidence="7">
    <location>
        <begin position="441"/>
        <end position="529"/>
    </location>
</feature>
<keyword evidence="4" id="KW-0010">Activator</keyword>
<gene>
    <name evidence="9" type="ORF">FC08_GL000659</name>
</gene>
<dbReference type="SUPFAM" id="SSF46785">
    <property type="entry name" value="Winged helix' DNA-binding domain"/>
    <property type="match status" value="1"/>
</dbReference>
<dbReference type="Pfam" id="PF00359">
    <property type="entry name" value="PTS_EIIA_2"/>
    <property type="match status" value="1"/>
</dbReference>
<reference evidence="9 10" key="1">
    <citation type="journal article" date="2015" name="Genome Announc.">
        <title>Expanding the biotechnology potential of lactobacilli through comparative genomics of 213 strains and associated genera.</title>
        <authorList>
            <person name="Sun Z."/>
            <person name="Harris H.M."/>
            <person name="McCann A."/>
            <person name="Guo C."/>
            <person name="Argimon S."/>
            <person name="Zhang W."/>
            <person name="Yang X."/>
            <person name="Jeffery I.B."/>
            <person name="Cooney J.C."/>
            <person name="Kagawa T.F."/>
            <person name="Liu W."/>
            <person name="Song Y."/>
            <person name="Salvetti E."/>
            <person name="Wrobel A."/>
            <person name="Rasinkangas P."/>
            <person name="Parkhill J."/>
            <person name="Rea M.C."/>
            <person name="O'Sullivan O."/>
            <person name="Ritari J."/>
            <person name="Douillard F.P."/>
            <person name="Paul Ross R."/>
            <person name="Yang R."/>
            <person name="Briner A.E."/>
            <person name="Felis G.E."/>
            <person name="de Vos W.M."/>
            <person name="Barrangou R."/>
            <person name="Klaenhammer T.R."/>
            <person name="Caufield P.W."/>
            <person name="Cui Y."/>
            <person name="Zhang H."/>
            <person name="O'Toole P.W."/>
        </authorList>
    </citation>
    <scope>NUCLEOTIDE SEQUENCE [LARGE SCALE GENOMIC DNA]</scope>
    <source>
        <strain evidence="9 10">DSM 20019</strain>
    </source>
</reference>
<keyword evidence="5" id="KW-0804">Transcription</keyword>
<evidence type="ECO:0008006" key="11">
    <source>
        <dbReference type="Google" id="ProtNLM"/>
    </source>
</evidence>
<accession>A0AAJ0LF06</accession>
<evidence type="ECO:0000256" key="4">
    <source>
        <dbReference type="ARBA" id="ARBA00023159"/>
    </source>
</evidence>
<dbReference type="PROSITE" id="PS51372">
    <property type="entry name" value="PRD_2"/>
    <property type="match status" value="1"/>
</dbReference>
<dbReference type="EMBL" id="AZDL01000022">
    <property type="protein sequence ID" value="KRK92619.1"/>
    <property type="molecule type" value="Genomic_DNA"/>
</dbReference>
<dbReference type="CDD" id="cd00211">
    <property type="entry name" value="PTS_IIA_fru"/>
    <property type="match status" value="1"/>
</dbReference>
<dbReference type="InterPro" id="IPR007737">
    <property type="entry name" value="Mga_HTH"/>
</dbReference>
<dbReference type="InterPro" id="IPR002178">
    <property type="entry name" value="PTS_EIIA_type-2_dom"/>
</dbReference>
<dbReference type="AlphaFoldDB" id="A0AAJ0LF06"/>
<evidence type="ECO:0000256" key="5">
    <source>
        <dbReference type="ARBA" id="ARBA00023163"/>
    </source>
</evidence>
<proteinExistence type="predicted"/>
<dbReference type="GO" id="GO:0006355">
    <property type="term" value="P:regulation of DNA-templated transcription"/>
    <property type="evidence" value="ECO:0007669"/>
    <property type="project" value="InterPro"/>
</dbReference>
<dbReference type="InterPro" id="IPR036634">
    <property type="entry name" value="PRD_sf"/>
</dbReference>
<evidence type="ECO:0000256" key="2">
    <source>
        <dbReference type="ARBA" id="ARBA00022737"/>
    </source>
</evidence>
<evidence type="ECO:0000259" key="7">
    <source>
        <dbReference type="PROSITE" id="PS51099"/>
    </source>
</evidence>
<dbReference type="Gene3D" id="1.10.1790.10">
    <property type="entry name" value="PRD domain"/>
    <property type="match status" value="2"/>
</dbReference>
<keyword evidence="1" id="KW-0808">Transferase</keyword>
<dbReference type="Proteomes" id="UP000050828">
    <property type="component" value="Unassembled WGS sequence"/>
</dbReference>
<keyword evidence="3" id="KW-0805">Transcription regulation</keyword>
<dbReference type="PANTHER" id="PTHR30185:SF13">
    <property type="entry name" value="LICABCH OPERON REGULATOR-RELATED"/>
    <property type="match status" value="1"/>
</dbReference>
<dbReference type="SUPFAM" id="SSF52794">
    <property type="entry name" value="PTS system IIB component-like"/>
    <property type="match status" value="1"/>
</dbReference>
<sequence>MAIVALPTFYNIECGKSECSHKSAYLLLLNTGRIVVNVLERREYDIVDILLENPQLTISQIAKKMNLSYRTISKSLDVIENFFEGSEIKLIRKPKVGVSLNGSRQVIADLINQSGHHQLPTTKLERVQFICFKILKNTSYFTLQKLSELLFISKTTLDKDMVRVNEIFNQFHVTIEKIPGKGSFLNIMEYERRRLALDLIHYFWGQNWQVIQQDNHYIHTIEGIPDFAQEFINISMLKKINDIVQNYMQFEKIKMSDMGYQSLILHILIAVERIKNDGLLQENDRPLLQNYSDFEDVRPLVTSIENTFDIGLSKLEIQYIGFHLKMSSYGITALSDSTIKDSDVEAIILRTNHSLSESRLQGLVVHLKVAVERIKNNLPLTNPYTNDIKTNFPLSFDEAIAIKKNLEDFYQINVPEDEMAYIAVHIQAQREQAKLADDSDLKVLLVCSSGKGTAQLLAARLRRVFPDLKINRILSVNELWHTEITEGLVLSTVNITLPDHPLIVVSPILNQTDDRRIKQFLSENKRIEIIRNIEFSKLIHPELVFLDLDLESKEAVIEYIGRHLVQKGFATEGIIQSALAREEFSATSFGKYATPHGKLDYVRKSAIVFLRLNHEIEWGDQSVRFIFFICVSDENPKELEKIFDSLLEIIDENQRNILQRENQQKVIKYLKEGI</sequence>
<evidence type="ECO:0000256" key="3">
    <source>
        <dbReference type="ARBA" id="ARBA00023015"/>
    </source>
</evidence>
<dbReference type="Pfam" id="PF05043">
    <property type="entry name" value="Mga"/>
    <property type="match status" value="1"/>
</dbReference>
<dbReference type="SUPFAM" id="SSF55804">
    <property type="entry name" value="Phoshotransferase/anion transport protein"/>
    <property type="match status" value="1"/>
</dbReference>
<dbReference type="SUPFAM" id="SSF63520">
    <property type="entry name" value="PTS-regulatory domain, PRD"/>
    <property type="match status" value="2"/>
</dbReference>
<dbReference type="CDD" id="cd05568">
    <property type="entry name" value="PTS_IIB_bgl_like"/>
    <property type="match status" value="1"/>
</dbReference>
<protein>
    <recommendedName>
        <fullName evidence="11">PTS system EIIA component</fullName>
    </recommendedName>
</protein>
<evidence type="ECO:0000259" key="8">
    <source>
        <dbReference type="PROSITE" id="PS51372"/>
    </source>
</evidence>
<dbReference type="InterPro" id="IPR013011">
    <property type="entry name" value="PTS_EIIB_2"/>
</dbReference>
<dbReference type="InterPro" id="IPR011608">
    <property type="entry name" value="PRD"/>
</dbReference>
<dbReference type="PROSITE" id="PS51094">
    <property type="entry name" value="PTS_EIIA_TYPE_2"/>
    <property type="match status" value="1"/>
</dbReference>
<dbReference type="Gene3D" id="3.40.930.10">
    <property type="entry name" value="Mannitol-specific EII, Chain A"/>
    <property type="match status" value="1"/>
</dbReference>
<evidence type="ECO:0000313" key="10">
    <source>
        <dbReference type="Proteomes" id="UP000050828"/>
    </source>
</evidence>
<evidence type="ECO:0000259" key="6">
    <source>
        <dbReference type="PROSITE" id="PS51094"/>
    </source>
</evidence>
<dbReference type="GO" id="GO:0008982">
    <property type="term" value="F:protein-N(PI)-phosphohistidine-sugar phosphotransferase activity"/>
    <property type="evidence" value="ECO:0007669"/>
    <property type="project" value="InterPro"/>
</dbReference>
<organism evidence="9 10">
    <name type="scientific">Latilactobacillus curvatus JCM 1096 = DSM 20019</name>
    <dbReference type="NCBI Taxonomy" id="1293592"/>
    <lineage>
        <taxon>Bacteria</taxon>
        <taxon>Bacillati</taxon>
        <taxon>Bacillota</taxon>
        <taxon>Bacilli</taxon>
        <taxon>Lactobacillales</taxon>
        <taxon>Lactobacillaceae</taxon>
        <taxon>Latilactobacillus</taxon>
    </lineage>
</organism>